<dbReference type="AlphaFoldDB" id="A0A1M7F242"/>
<gene>
    <name evidence="2" type="ORF">SAMN05444398_10851</name>
</gene>
<dbReference type="RefSeq" id="WP_073035359.1">
    <property type="nucleotide sequence ID" value="NZ_BMLR01000009.1"/>
</dbReference>
<reference evidence="2 3" key="1">
    <citation type="submission" date="2016-11" db="EMBL/GenBank/DDBJ databases">
        <authorList>
            <person name="Jaros S."/>
            <person name="Januszkiewicz K."/>
            <person name="Wedrychowicz H."/>
        </authorList>
    </citation>
    <scope>NUCLEOTIDE SEQUENCE [LARGE SCALE GENOMIC DNA]</scope>
    <source>
        <strain evidence="2 3">DSM 29589</strain>
    </source>
</reference>
<sequence length="114" mass="12672">MSGTVEAFDKRLKRIEKNKARMREGYVGQVSKDGLIVFRPKRRRTVFSVRGLALVVLGFVAFKALIMAHLGPNTYQSRIDALSEGTVVEQAGAFLMQPDPATQMAAAKLRTYLN</sequence>
<evidence type="ECO:0000313" key="2">
    <source>
        <dbReference type="EMBL" id="SHL98080.1"/>
    </source>
</evidence>
<evidence type="ECO:0000313" key="3">
    <source>
        <dbReference type="Proteomes" id="UP000183974"/>
    </source>
</evidence>
<keyword evidence="3" id="KW-1185">Reference proteome</keyword>
<organism evidence="2 3">
    <name type="scientific">Roseovarius pacificus</name>
    <dbReference type="NCBI Taxonomy" id="337701"/>
    <lineage>
        <taxon>Bacteria</taxon>
        <taxon>Pseudomonadati</taxon>
        <taxon>Pseudomonadota</taxon>
        <taxon>Alphaproteobacteria</taxon>
        <taxon>Rhodobacterales</taxon>
        <taxon>Roseobacteraceae</taxon>
        <taxon>Roseovarius</taxon>
    </lineage>
</organism>
<accession>A0A1M7F242</accession>
<evidence type="ECO:0000256" key="1">
    <source>
        <dbReference type="SAM" id="Phobius"/>
    </source>
</evidence>
<dbReference type="EMBL" id="FRBR01000008">
    <property type="protein sequence ID" value="SHL98080.1"/>
    <property type="molecule type" value="Genomic_DNA"/>
</dbReference>
<protein>
    <submittedName>
        <fullName evidence="2">Uncharacterized protein</fullName>
    </submittedName>
</protein>
<dbReference type="STRING" id="337701.SAMN05444398_10851"/>
<dbReference type="Proteomes" id="UP000183974">
    <property type="component" value="Unassembled WGS sequence"/>
</dbReference>
<name>A0A1M7F242_9RHOB</name>
<feature type="transmembrane region" description="Helical" evidence="1">
    <location>
        <begin position="49"/>
        <end position="70"/>
    </location>
</feature>
<keyword evidence="1" id="KW-0812">Transmembrane</keyword>
<keyword evidence="1" id="KW-1133">Transmembrane helix</keyword>
<keyword evidence="1" id="KW-0472">Membrane</keyword>
<dbReference type="OrthoDB" id="7866534at2"/>
<proteinExistence type="predicted"/>